<dbReference type="PROSITE" id="PS51186">
    <property type="entry name" value="GNAT"/>
    <property type="match status" value="1"/>
</dbReference>
<proteinExistence type="predicted"/>
<dbReference type="InterPro" id="IPR051908">
    <property type="entry name" value="Ribosomal_N-acetyltransferase"/>
</dbReference>
<sequence>MSQTIDPATGLPIGALVLPADPAPRPERLTLEGRHVSLVPLDAAAHAGALGGGAVGPGTEALWQYMPRGPFPDPAAFAAYLETCAASPDPLFYAILDARSGHAVGHAALMRIDPANRVIEVGNILYTPALQRSPGATEAMRLLAGYVFDTLGYRRYEWKCNALNTPSRLAAGRLGFAFEGIFRQAMIVKGRNRDTAWFSLLDTEWPQVRQAYDRWLAPGNHGPDGGQRLRLSALTAARIPGLPLRRATRADAPALGALQKAAYAPNRALLGVEPLPLLTPADAVIDAHEVWLLEEGDGLSGALVLDPEPDHLLVWSVAVAPDRQGRGLGTRLLAAVEERAKHLDLADLRLYTGEKLARTIGWYARHGWTTDRVEARPDRRLVHMIKRVA</sequence>
<reference evidence="2" key="2">
    <citation type="submission" date="2021-08" db="EMBL/GenBank/DDBJ databases">
        <authorList>
            <person name="Tani A."/>
            <person name="Ola A."/>
            <person name="Ogura Y."/>
            <person name="Katsura K."/>
            <person name="Hayashi T."/>
        </authorList>
    </citation>
    <scope>NUCLEOTIDE SEQUENCE</scope>
    <source>
        <strain evidence="2">DSM 17168</strain>
    </source>
</reference>
<gene>
    <name evidence="2" type="primary">argA</name>
    <name evidence="2" type="ORF">GMJLKIPL_2279</name>
</gene>
<dbReference type="PANTHER" id="PTHR43441:SF2">
    <property type="entry name" value="FAMILY ACETYLTRANSFERASE, PUTATIVE (AFU_ORTHOLOGUE AFUA_7G00850)-RELATED"/>
    <property type="match status" value="1"/>
</dbReference>
<accession>A0ABQ4SD81</accession>
<dbReference type="RefSeq" id="WP_238235245.1">
    <property type="nucleotide sequence ID" value="NZ_BPQQ01000023.1"/>
</dbReference>
<organism evidence="2 3">
    <name type="scientific">Methylobacterium isbiliense</name>
    <dbReference type="NCBI Taxonomy" id="315478"/>
    <lineage>
        <taxon>Bacteria</taxon>
        <taxon>Pseudomonadati</taxon>
        <taxon>Pseudomonadota</taxon>
        <taxon>Alphaproteobacteria</taxon>
        <taxon>Hyphomicrobiales</taxon>
        <taxon>Methylobacteriaceae</taxon>
        <taxon>Methylobacterium</taxon>
    </lineage>
</organism>
<evidence type="ECO:0000313" key="2">
    <source>
        <dbReference type="EMBL" id="GJE00358.1"/>
    </source>
</evidence>
<evidence type="ECO:0000313" key="3">
    <source>
        <dbReference type="Proteomes" id="UP001055153"/>
    </source>
</evidence>
<name>A0ABQ4SD81_9HYPH</name>
<dbReference type="InterPro" id="IPR000182">
    <property type="entry name" value="GNAT_dom"/>
</dbReference>
<dbReference type="Proteomes" id="UP001055153">
    <property type="component" value="Unassembled WGS sequence"/>
</dbReference>
<dbReference type="SUPFAM" id="SSF55729">
    <property type="entry name" value="Acyl-CoA N-acyltransferases (Nat)"/>
    <property type="match status" value="2"/>
</dbReference>
<dbReference type="Pfam" id="PF00583">
    <property type="entry name" value="Acetyltransf_1"/>
    <property type="match status" value="1"/>
</dbReference>
<dbReference type="CDD" id="cd04301">
    <property type="entry name" value="NAT_SF"/>
    <property type="match status" value="1"/>
</dbReference>
<dbReference type="PANTHER" id="PTHR43441">
    <property type="entry name" value="RIBOSOMAL-PROTEIN-SERINE ACETYLTRANSFERASE"/>
    <property type="match status" value="1"/>
</dbReference>
<evidence type="ECO:0000259" key="1">
    <source>
        <dbReference type="PROSITE" id="PS51186"/>
    </source>
</evidence>
<dbReference type="InterPro" id="IPR016181">
    <property type="entry name" value="Acyl_CoA_acyltransferase"/>
</dbReference>
<feature type="domain" description="N-acetyltransferase" evidence="1">
    <location>
        <begin position="242"/>
        <end position="389"/>
    </location>
</feature>
<dbReference type="Gene3D" id="3.40.630.30">
    <property type="match status" value="2"/>
</dbReference>
<keyword evidence="3" id="KW-1185">Reference proteome</keyword>
<dbReference type="EMBL" id="BPQQ01000023">
    <property type="protein sequence ID" value="GJE00358.1"/>
    <property type="molecule type" value="Genomic_DNA"/>
</dbReference>
<reference evidence="2" key="1">
    <citation type="journal article" date="2021" name="Front. Microbiol.">
        <title>Comprehensive Comparative Genomics and Phenotyping of Methylobacterium Species.</title>
        <authorList>
            <person name="Alessa O."/>
            <person name="Ogura Y."/>
            <person name="Fujitani Y."/>
            <person name="Takami H."/>
            <person name="Hayashi T."/>
            <person name="Sahin N."/>
            <person name="Tani A."/>
        </authorList>
    </citation>
    <scope>NUCLEOTIDE SEQUENCE</scope>
    <source>
        <strain evidence="2">DSM 17168</strain>
    </source>
</reference>
<dbReference type="Pfam" id="PF13302">
    <property type="entry name" value="Acetyltransf_3"/>
    <property type="match status" value="1"/>
</dbReference>
<protein>
    <submittedName>
        <fullName evidence="2">Amino-acid acetyltransferase</fullName>
    </submittedName>
</protein>
<comment type="caution">
    <text evidence="2">The sequence shown here is derived from an EMBL/GenBank/DDBJ whole genome shotgun (WGS) entry which is preliminary data.</text>
</comment>